<keyword evidence="4 6" id="KW-0862">Zinc</keyword>
<keyword evidence="3 6" id="KW-0479">Metal-binding</keyword>
<evidence type="ECO:0000256" key="1">
    <source>
        <dbReference type="ARBA" id="ARBA00001947"/>
    </source>
</evidence>
<reference evidence="10" key="1">
    <citation type="journal article" date="2019" name="Int. J. Syst. Evol. Microbiol.">
        <title>The Global Catalogue of Microorganisms (GCM) 10K type strain sequencing project: providing services to taxonomists for standard genome sequencing and annotation.</title>
        <authorList>
            <consortium name="The Broad Institute Genomics Platform"/>
            <consortium name="The Broad Institute Genome Sequencing Center for Infectious Disease"/>
            <person name="Wu L."/>
            <person name="Ma J."/>
        </authorList>
    </citation>
    <scope>NUCLEOTIDE SEQUENCE [LARGE SCALE GENOMIC DNA]</scope>
    <source>
        <strain evidence="10">JCM 13581</strain>
    </source>
</reference>
<evidence type="ECO:0000256" key="5">
    <source>
        <dbReference type="ARBA" id="ARBA00023002"/>
    </source>
</evidence>
<dbReference type="SUPFAM" id="SSF50129">
    <property type="entry name" value="GroES-like"/>
    <property type="match status" value="1"/>
</dbReference>
<dbReference type="PANTHER" id="PTHR42813">
    <property type="entry name" value="ZINC-TYPE ALCOHOL DEHYDROGENASE-LIKE"/>
    <property type="match status" value="1"/>
</dbReference>
<dbReference type="Gene3D" id="3.40.50.720">
    <property type="entry name" value="NAD(P)-binding Rossmann-like Domain"/>
    <property type="match status" value="1"/>
</dbReference>
<dbReference type="InterPro" id="IPR013154">
    <property type="entry name" value="ADH-like_N"/>
</dbReference>
<comment type="similarity">
    <text evidence="2 6">Belongs to the zinc-containing alcohol dehydrogenase family.</text>
</comment>
<dbReference type="InterPro" id="IPR011032">
    <property type="entry name" value="GroES-like_sf"/>
</dbReference>
<gene>
    <name evidence="9" type="ORF">GCM10009716_23040</name>
</gene>
<dbReference type="InterPro" id="IPR002328">
    <property type="entry name" value="ADH_Zn_CS"/>
</dbReference>
<evidence type="ECO:0000313" key="9">
    <source>
        <dbReference type="EMBL" id="GAA1912654.1"/>
    </source>
</evidence>
<feature type="domain" description="Enoyl reductase (ER)" evidence="8">
    <location>
        <begin position="8"/>
        <end position="343"/>
    </location>
</feature>
<comment type="caution">
    <text evidence="9">The sequence shown here is derived from an EMBL/GenBank/DDBJ whole genome shotgun (WGS) entry which is preliminary data.</text>
</comment>
<dbReference type="RefSeq" id="WP_344261167.1">
    <property type="nucleotide sequence ID" value="NZ_BAAAMJ010000020.1"/>
</dbReference>
<dbReference type="EMBL" id="BAAAMJ010000020">
    <property type="protein sequence ID" value="GAA1912654.1"/>
    <property type="molecule type" value="Genomic_DNA"/>
</dbReference>
<keyword evidence="5" id="KW-0560">Oxidoreductase</keyword>
<dbReference type="InterPro" id="IPR020843">
    <property type="entry name" value="ER"/>
</dbReference>
<comment type="cofactor">
    <cofactor evidence="1 6">
        <name>Zn(2+)</name>
        <dbReference type="ChEBI" id="CHEBI:29105"/>
    </cofactor>
</comment>
<dbReference type="SUPFAM" id="SSF51735">
    <property type="entry name" value="NAD(P)-binding Rossmann-fold domains"/>
    <property type="match status" value="1"/>
</dbReference>
<dbReference type="InterPro" id="IPR013149">
    <property type="entry name" value="ADH-like_C"/>
</dbReference>
<accession>A0ABP5AFQ6</accession>
<dbReference type="Pfam" id="PF08240">
    <property type="entry name" value="ADH_N"/>
    <property type="match status" value="1"/>
</dbReference>
<dbReference type="PROSITE" id="PS00059">
    <property type="entry name" value="ADH_ZINC"/>
    <property type="match status" value="1"/>
</dbReference>
<evidence type="ECO:0000259" key="8">
    <source>
        <dbReference type="SMART" id="SM00829"/>
    </source>
</evidence>
<proteinExistence type="inferred from homology"/>
<organism evidence="9 10">
    <name type="scientific">Streptomyces sodiiphilus</name>
    <dbReference type="NCBI Taxonomy" id="226217"/>
    <lineage>
        <taxon>Bacteria</taxon>
        <taxon>Bacillati</taxon>
        <taxon>Actinomycetota</taxon>
        <taxon>Actinomycetes</taxon>
        <taxon>Kitasatosporales</taxon>
        <taxon>Streptomycetaceae</taxon>
        <taxon>Streptomyces</taxon>
    </lineage>
</organism>
<name>A0ABP5AFQ6_9ACTN</name>
<dbReference type="Pfam" id="PF00107">
    <property type="entry name" value="ADH_zinc_N"/>
    <property type="match status" value="1"/>
</dbReference>
<evidence type="ECO:0000256" key="7">
    <source>
        <dbReference type="SAM" id="MobiDB-lite"/>
    </source>
</evidence>
<evidence type="ECO:0000313" key="10">
    <source>
        <dbReference type="Proteomes" id="UP001501303"/>
    </source>
</evidence>
<dbReference type="Gene3D" id="3.90.180.10">
    <property type="entry name" value="Medium-chain alcohol dehydrogenases, catalytic domain"/>
    <property type="match status" value="1"/>
</dbReference>
<dbReference type="SMART" id="SM00829">
    <property type="entry name" value="PKS_ER"/>
    <property type="match status" value="1"/>
</dbReference>
<dbReference type="PANTHER" id="PTHR42813:SF4">
    <property type="entry name" value="NADP-DEPENDENT ISOPROPANOL DEHYDROGENASE"/>
    <property type="match status" value="1"/>
</dbReference>
<evidence type="ECO:0000256" key="4">
    <source>
        <dbReference type="ARBA" id="ARBA00022833"/>
    </source>
</evidence>
<sequence>MKALVYHGPGQSSWEDVPDPGIQDPADAIIRIGTTTICGTDLHILGGDVPDVRPGTVLGHEAVGEVVETGRDVRSVQPGDRVLVSCISACGRCRYCKEGVYGQCLGGGGWILGHLIDGTQAEYVRVPFADLSVHPLPGAVSAVDAVLLSDIFPTSYEVGVIKGNVRPGDTVVVVGAGPIGLAAIATARLLSPGRIIVLDPAAARLEAAKRLGADVIGVPGEQPEALVGDLTGGLGADVVIEAVGRPEAFELCTRLVRPGGHVANIGVHGAPATLHLEELWIKNLTITTGLVDTYSTPRLLTMLASGRLPASELVTHTFPLSKVSEAYEVFSRPAETAALKVVLEGEPVETREVVRTQ</sequence>
<keyword evidence="10" id="KW-1185">Reference proteome</keyword>
<protein>
    <submittedName>
        <fullName evidence="9">Zinc-dependent alcohol dehydrogenase family protein</fullName>
    </submittedName>
</protein>
<evidence type="ECO:0000256" key="3">
    <source>
        <dbReference type="ARBA" id="ARBA00022723"/>
    </source>
</evidence>
<dbReference type="CDD" id="cd08286">
    <property type="entry name" value="FDH_like_ADH2"/>
    <property type="match status" value="1"/>
</dbReference>
<evidence type="ECO:0000256" key="2">
    <source>
        <dbReference type="ARBA" id="ARBA00008072"/>
    </source>
</evidence>
<evidence type="ECO:0000256" key="6">
    <source>
        <dbReference type="RuleBase" id="RU361277"/>
    </source>
</evidence>
<dbReference type="Proteomes" id="UP001501303">
    <property type="component" value="Unassembled WGS sequence"/>
</dbReference>
<feature type="region of interest" description="Disordered" evidence="7">
    <location>
        <begin position="1"/>
        <end position="20"/>
    </location>
</feature>
<dbReference type="InterPro" id="IPR036291">
    <property type="entry name" value="NAD(P)-bd_dom_sf"/>
</dbReference>